<reference evidence="4 5" key="1">
    <citation type="submission" date="2018-10" db="EMBL/GenBank/DDBJ databases">
        <title>Robbsia sp. DHC34, isolated from soil.</title>
        <authorList>
            <person name="Gao Z.-H."/>
            <person name="Qiu L.-H."/>
        </authorList>
    </citation>
    <scope>NUCLEOTIDE SEQUENCE [LARGE SCALE GENOMIC DNA]</scope>
    <source>
        <strain evidence="4 5">DHC34</strain>
    </source>
</reference>
<dbReference type="InterPro" id="IPR010031">
    <property type="entry name" value="FAD_lactone_oxidase-like"/>
</dbReference>
<gene>
    <name evidence="4" type="ORF">D7S86_07300</name>
</gene>
<dbReference type="InterPro" id="IPR016167">
    <property type="entry name" value="FAD-bd_PCMH_sub1"/>
</dbReference>
<dbReference type="InterPro" id="IPR016171">
    <property type="entry name" value="Vanillyl_alc_oxidase_C-sub2"/>
</dbReference>
<sequence length="409" mass="45849">MEHNGPAIWTNWGRNQSFRPTQIVKPASEDEAVELMRREIRAGRALRVAGGRHSFSPIVETGGSLFDLSDTGCVWSVDTDKREAVVAGGARLSTIGQPLWEAGLAIANQGDIDAQSVAGAIATGTKGSGLTNVSMSATVTRLSILNGLGEIVDIDASRPEWLRAGQVSLGLLGPVLRVGLQVVPAYYLREELVVMSWQEVCERWDDLLASHHHFSFWWMPAERSHEMYRLPRTPKDHCFVKLLHKVPAEPSVMESAEPMRRVGRAYQIYPDGTTDAEFHELEYMIGSSDAREAVEVIREMMLHRYTDEISPFQVRWQKADDAFISPQSQRDSTSLSVSGEIGRDYWPFLRAVDAALAAFAPRPHWGKINFMDRARTDAVYPLLDRFVEVRRNMDPQGLFLNPYLAPIFL</sequence>
<evidence type="ECO:0000259" key="3">
    <source>
        <dbReference type="PROSITE" id="PS51387"/>
    </source>
</evidence>
<dbReference type="InterPro" id="IPR016166">
    <property type="entry name" value="FAD-bd_PCMH"/>
</dbReference>
<dbReference type="PROSITE" id="PS51387">
    <property type="entry name" value="FAD_PCMH"/>
    <property type="match status" value="1"/>
</dbReference>
<dbReference type="OrthoDB" id="9800184at2"/>
<dbReference type="Proteomes" id="UP000270342">
    <property type="component" value="Unassembled WGS sequence"/>
</dbReference>
<dbReference type="EMBL" id="RBZU01000002">
    <property type="protein sequence ID" value="RKP57915.1"/>
    <property type="molecule type" value="Genomic_DNA"/>
</dbReference>
<dbReference type="InterPro" id="IPR007173">
    <property type="entry name" value="ALO_C"/>
</dbReference>
<dbReference type="Gene3D" id="1.10.45.10">
    <property type="entry name" value="Vanillyl-alcohol Oxidase, Chain A, domain 4"/>
    <property type="match status" value="1"/>
</dbReference>
<dbReference type="Gene3D" id="3.30.43.10">
    <property type="entry name" value="Uridine Diphospho-n-acetylenolpyruvylglucosamine Reductase, domain 2"/>
    <property type="match status" value="1"/>
</dbReference>
<keyword evidence="2" id="KW-0560">Oxidoreductase</keyword>
<dbReference type="InterPro" id="IPR006094">
    <property type="entry name" value="Oxid_FAD_bind_N"/>
</dbReference>
<dbReference type="InterPro" id="IPR016169">
    <property type="entry name" value="FAD-bd_PCMH_sub2"/>
</dbReference>
<dbReference type="RefSeq" id="WP_121085269.1">
    <property type="nucleotide sequence ID" value="NZ_RBZU01000002.1"/>
</dbReference>
<evidence type="ECO:0000313" key="4">
    <source>
        <dbReference type="EMBL" id="RKP57915.1"/>
    </source>
</evidence>
<dbReference type="GO" id="GO:0071949">
    <property type="term" value="F:FAD binding"/>
    <property type="evidence" value="ECO:0007669"/>
    <property type="project" value="InterPro"/>
</dbReference>
<keyword evidence="1" id="KW-0285">Flavoprotein</keyword>
<dbReference type="Gene3D" id="3.30.465.10">
    <property type="match status" value="1"/>
</dbReference>
<comment type="caution">
    <text evidence="4">The sequence shown here is derived from an EMBL/GenBank/DDBJ whole genome shotgun (WGS) entry which is preliminary data.</text>
</comment>
<evidence type="ECO:0000256" key="1">
    <source>
        <dbReference type="ARBA" id="ARBA00022827"/>
    </source>
</evidence>
<accession>A0A494YB98</accession>
<dbReference type="Pfam" id="PF01565">
    <property type="entry name" value="FAD_binding_4"/>
    <property type="match status" value="1"/>
</dbReference>
<feature type="domain" description="FAD-binding PCMH-type" evidence="3">
    <location>
        <begin position="16"/>
        <end position="185"/>
    </location>
</feature>
<dbReference type="PANTHER" id="PTHR43762">
    <property type="entry name" value="L-GULONOLACTONE OXIDASE"/>
    <property type="match status" value="1"/>
</dbReference>
<dbReference type="PANTHER" id="PTHR43762:SF1">
    <property type="entry name" value="D-ARABINONO-1,4-LACTONE OXIDASE"/>
    <property type="match status" value="1"/>
</dbReference>
<dbReference type="GO" id="GO:0003885">
    <property type="term" value="F:D-arabinono-1,4-lactone oxidase activity"/>
    <property type="evidence" value="ECO:0007669"/>
    <property type="project" value="InterPro"/>
</dbReference>
<dbReference type="AlphaFoldDB" id="A0A494YB98"/>
<evidence type="ECO:0000256" key="2">
    <source>
        <dbReference type="ARBA" id="ARBA00023002"/>
    </source>
</evidence>
<dbReference type="GO" id="GO:0016020">
    <property type="term" value="C:membrane"/>
    <property type="evidence" value="ECO:0007669"/>
    <property type="project" value="InterPro"/>
</dbReference>
<dbReference type="Gene3D" id="3.30.70.2520">
    <property type="match status" value="1"/>
</dbReference>
<name>A0A494YB98_9BURK</name>
<organism evidence="4 5">
    <name type="scientific">Pararobbsia silviterrae</name>
    <dbReference type="NCBI Taxonomy" id="1792498"/>
    <lineage>
        <taxon>Bacteria</taxon>
        <taxon>Pseudomonadati</taxon>
        <taxon>Pseudomonadota</taxon>
        <taxon>Betaproteobacteria</taxon>
        <taxon>Burkholderiales</taxon>
        <taxon>Burkholderiaceae</taxon>
        <taxon>Pararobbsia</taxon>
    </lineage>
</organism>
<dbReference type="Pfam" id="PF04030">
    <property type="entry name" value="ALO"/>
    <property type="match status" value="2"/>
</dbReference>
<proteinExistence type="predicted"/>
<protein>
    <submittedName>
        <fullName evidence="4">FAD-binding protein</fullName>
    </submittedName>
</protein>
<dbReference type="InterPro" id="IPR036318">
    <property type="entry name" value="FAD-bd_PCMH-like_sf"/>
</dbReference>
<dbReference type="PIRSF" id="PIRSF000136">
    <property type="entry name" value="LGO_GLO"/>
    <property type="match status" value="1"/>
</dbReference>
<keyword evidence="1" id="KW-0274">FAD</keyword>
<keyword evidence="5" id="KW-1185">Reference proteome</keyword>
<dbReference type="SUPFAM" id="SSF56176">
    <property type="entry name" value="FAD-binding/transporter-associated domain-like"/>
    <property type="match status" value="1"/>
</dbReference>
<evidence type="ECO:0000313" key="5">
    <source>
        <dbReference type="Proteomes" id="UP000270342"/>
    </source>
</evidence>